<evidence type="ECO:0000256" key="2">
    <source>
        <dbReference type="ARBA" id="ARBA00008105"/>
    </source>
</evidence>
<gene>
    <name evidence="7" type="ORF">KP79_PYT06820</name>
</gene>
<dbReference type="AlphaFoldDB" id="A0A210QIC3"/>
<dbReference type="PANTHER" id="PTHR12838">
    <property type="entry name" value="U3 SMALL NUCLEOLAR RNA-ASSOCIATED PROTEIN 11"/>
    <property type="match status" value="1"/>
</dbReference>
<keyword evidence="8" id="KW-1185">Reference proteome</keyword>
<evidence type="ECO:0000313" key="8">
    <source>
        <dbReference type="Proteomes" id="UP000242188"/>
    </source>
</evidence>
<comment type="subcellular location">
    <subcellularLocation>
        <location evidence="1 5">Nucleus</location>
        <location evidence="1 5">Nucleolus</location>
    </subcellularLocation>
</comment>
<comment type="subunit">
    <text evidence="5">Component of the ribosomal small subunit (SSU) processome.</text>
</comment>
<keyword evidence="4 5" id="KW-0539">Nucleus</keyword>
<comment type="function">
    <text evidence="5">Involved in nucleolar processing of pre-18S ribosomal RNA.</text>
</comment>
<evidence type="ECO:0000256" key="4">
    <source>
        <dbReference type="ARBA" id="ARBA00023242"/>
    </source>
</evidence>
<keyword evidence="3 5" id="KW-0698">rRNA processing</keyword>
<reference evidence="7 8" key="1">
    <citation type="journal article" date="2017" name="Nat. Ecol. Evol.">
        <title>Scallop genome provides insights into evolution of bilaterian karyotype and development.</title>
        <authorList>
            <person name="Wang S."/>
            <person name="Zhang J."/>
            <person name="Jiao W."/>
            <person name="Li J."/>
            <person name="Xun X."/>
            <person name="Sun Y."/>
            <person name="Guo X."/>
            <person name="Huan P."/>
            <person name="Dong B."/>
            <person name="Zhang L."/>
            <person name="Hu X."/>
            <person name="Sun X."/>
            <person name="Wang J."/>
            <person name="Zhao C."/>
            <person name="Wang Y."/>
            <person name="Wang D."/>
            <person name="Huang X."/>
            <person name="Wang R."/>
            <person name="Lv J."/>
            <person name="Li Y."/>
            <person name="Zhang Z."/>
            <person name="Liu B."/>
            <person name="Lu W."/>
            <person name="Hui Y."/>
            <person name="Liang J."/>
            <person name="Zhou Z."/>
            <person name="Hou R."/>
            <person name="Li X."/>
            <person name="Liu Y."/>
            <person name="Li H."/>
            <person name="Ning X."/>
            <person name="Lin Y."/>
            <person name="Zhao L."/>
            <person name="Xing Q."/>
            <person name="Dou J."/>
            <person name="Li Y."/>
            <person name="Mao J."/>
            <person name="Guo H."/>
            <person name="Dou H."/>
            <person name="Li T."/>
            <person name="Mu C."/>
            <person name="Jiang W."/>
            <person name="Fu Q."/>
            <person name="Fu X."/>
            <person name="Miao Y."/>
            <person name="Liu J."/>
            <person name="Yu Q."/>
            <person name="Li R."/>
            <person name="Liao H."/>
            <person name="Li X."/>
            <person name="Kong Y."/>
            <person name="Jiang Z."/>
            <person name="Chourrout D."/>
            <person name="Li R."/>
            <person name="Bao Z."/>
        </authorList>
    </citation>
    <scope>NUCLEOTIDE SEQUENCE [LARGE SCALE GENOMIC DNA]</scope>
    <source>
        <strain evidence="7 8">PY_sf001</strain>
    </source>
</reference>
<evidence type="ECO:0000256" key="5">
    <source>
        <dbReference type="PIRNR" id="PIRNR015952"/>
    </source>
</evidence>
<evidence type="ECO:0000313" key="7">
    <source>
        <dbReference type="EMBL" id="OWF48513.1"/>
    </source>
</evidence>
<dbReference type="Pfam" id="PF03998">
    <property type="entry name" value="Utp11"/>
    <property type="match status" value="1"/>
</dbReference>
<dbReference type="GO" id="GO:0006364">
    <property type="term" value="P:rRNA processing"/>
    <property type="evidence" value="ECO:0007669"/>
    <property type="project" value="UniProtKB-UniRule"/>
</dbReference>
<accession>A0A210QIC3</accession>
<dbReference type="PIRSF" id="PIRSF015952">
    <property type="entry name" value="U3snoRNP11"/>
    <property type="match status" value="1"/>
</dbReference>
<evidence type="ECO:0000256" key="6">
    <source>
        <dbReference type="SAM" id="MobiDB-lite"/>
    </source>
</evidence>
<organism evidence="7 8">
    <name type="scientific">Mizuhopecten yessoensis</name>
    <name type="common">Japanese scallop</name>
    <name type="synonym">Patinopecten yessoensis</name>
    <dbReference type="NCBI Taxonomy" id="6573"/>
    <lineage>
        <taxon>Eukaryota</taxon>
        <taxon>Metazoa</taxon>
        <taxon>Spiralia</taxon>
        <taxon>Lophotrochozoa</taxon>
        <taxon>Mollusca</taxon>
        <taxon>Bivalvia</taxon>
        <taxon>Autobranchia</taxon>
        <taxon>Pteriomorphia</taxon>
        <taxon>Pectinida</taxon>
        <taxon>Pectinoidea</taxon>
        <taxon>Pectinidae</taxon>
        <taxon>Mizuhopecten</taxon>
    </lineage>
</organism>
<feature type="compositionally biased region" description="Basic and acidic residues" evidence="6">
    <location>
        <begin position="1"/>
        <end position="19"/>
    </location>
</feature>
<evidence type="ECO:0000256" key="3">
    <source>
        <dbReference type="ARBA" id="ARBA00022552"/>
    </source>
</evidence>
<dbReference type="InterPro" id="IPR007144">
    <property type="entry name" value="SSU_processome_Utp11"/>
</dbReference>
<name>A0A210QIC3_MIZYE</name>
<dbReference type="GO" id="GO:0032040">
    <property type="term" value="C:small-subunit processome"/>
    <property type="evidence" value="ECO:0007669"/>
    <property type="project" value="UniProtKB-UniRule"/>
</dbReference>
<dbReference type="STRING" id="6573.A0A210QIC3"/>
<feature type="region of interest" description="Disordered" evidence="6">
    <location>
        <begin position="226"/>
        <end position="254"/>
    </location>
</feature>
<sequence>MASLRNLEKARAREHRERSQPAARAKLGYLEKKKDYKARADDYKRQQNSIKALKRKALSRNPDEFYFNMVKTQKVDGVHQRREEAEPEVTEVQTKIMFSQDLRYVNMKRTSELKKIEKLKASLHLLDSEDKPKNQHVIFVDSEKDVEKFDAAKHFNTHPSLLGRAYNRSTTQMLQAGQITSPTDPSELEEVAKEKEKKYKELTKRIEREKELGIIAQKLQMKKHLMAKKEKKKKVADETKSSAAQYRWCTQRKK</sequence>
<dbReference type="OrthoDB" id="29058at2759"/>
<dbReference type="EMBL" id="NEDP02003514">
    <property type="protein sequence ID" value="OWF48513.1"/>
    <property type="molecule type" value="Genomic_DNA"/>
</dbReference>
<protein>
    <recommendedName>
        <fullName evidence="5">U3 small nucleolar RNA-associated protein 11</fullName>
        <shortName evidence="5">U3 snoRNA-associated protein 11</shortName>
    </recommendedName>
</protein>
<dbReference type="Proteomes" id="UP000242188">
    <property type="component" value="Unassembled WGS sequence"/>
</dbReference>
<proteinExistence type="inferred from homology"/>
<comment type="caution">
    <text evidence="7">The sequence shown here is derived from an EMBL/GenBank/DDBJ whole genome shotgun (WGS) entry which is preliminary data.</text>
</comment>
<dbReference type="PANTHER" id="PTHR12838:SF0">
    <property type="entry name" value="U3 SMALL NUCLEOLAR RNA-ASSOCIATED PROTEIN 11-RELATED"/>
    <property type="match status" value="1"/>
</dbReference>
<comment type="similarity">
    <text evidence="2 5">Belongs to the UTP11 family.</text>
</comment>
<evidence type="ECO:0000256" key="1">
    <source>
        <dbReference type="ARBA" id="ARBA00004604"/>
    </source>
</evidence>
<feature type="region of interest" description="Disordered" evidence="6">
    <location>
        <begin position="1"/>
        <end position="30"/>
    </location>
</feature>